<dbReference type="CDD" id="cd13954">
    <property type="entry name" value="7tmA_OR"/>
    <property type="match status" value="1"/>
</dbReference>
<dbReference type="GO" id="GO:0004930">
    <property type="term" value="F:G protein-coupled receptor activity"/>
    <property type="evidence" value="ECO:0007669"/>
    <property type="project" value="UniProtKB-KW"/>
</dbReference>
<dbReference type="PANTHER" id="PTHR26452">
    <property type="entry name" value="OLFACTORY RECEPTOR"/>
    <property type="match status" value="1"/>
</dbReference>
<accession>A0A6P8QRX7</accession>
<evidence type="ECO:0000313" key="13">
    <source>
        <dbReference type="RefSeq" id="XP_033799949.1"/>
    </source>
</evidence>
<dbReference type="InterPro" id="IPR000725">
    <property type="entry name" value="Olfact_rcpt"/>
</dbReference>
<dbReference type="Gene3D" id="1.20.1070.10">
    <property type="entry name" value="Rhodopsin 7-helix transmembrane proteins"/>
    <property type="match status" value="1"/>
</dbReference>
<dbReference type="Proteomes" id="UP000515159">
    <property type="component" value="Chromosome 5"/>
</dbReference>
<dbReference type="PROSITE" id="PS50262">
    <property type="entry name" value="G_PROTEIN_RECEP_F1_2"/>
    <property type="match status" value="1"/>
</dbReference>
<keyword evidence="7 10" id="KW-0472">Membrane</keyword>
<comment type="subcellular location">
    <subcellularLocation>
        <location evidence="1">Cell membrane</location>
        <topology evidence="1">Multi-pass membrane protein</topology>
    </subcellularLocation>
</comment>
<feature type="domain" description="G-protein coupled receptors family 1 profile" evidence="11">
    <location>
        <begin position="1"/>
        <end position="199"/>
    </location>
</feature>
<organism evidence="12 13">
    <name type="scientific">Geotrypetes seraphini</name>
    <name type="common">Gaboon caecilian</name>
    <name type="synonym">Caecilia seraphini</name>
    <dbReference type="NCBI Taxonomy" id="260995"/>
    <lineage>
        <taxon>Eukaryota</taxon>
        <taxon>Metazoa</taxon>
        <taxon>Chordata</taxon>
        <taxon>Craniata</taxon>
        <taxon>Vertebrata</taxon>
        <taxon>Euteleostomi</taxon>
        <taxon>Amphibia</taxon>
        <taxon>Gymnophiona</taxon>
        <taxon>Geotrypetes</taxon>
    </lineage>
</organism>
<dbReference type="PROSITE" id="PS00237">
    <property type="entry name" value="G_PROTEIN_RECEP_F1_1"/>
    <property type="match status" value="1"/>
</dbReference>
<dbReference type="RefSeq" id="XP_033799949.1">
    <property type="nucleotide sequence ID" value="XM_033944058.1"/>
</dbReference>
<feature type="transmembrane region" description="Helical" evidence="10">
    <location>
        <begin position="113"/>
        <end position="135"/>
    </location>
</feature>
<keyword evidence="4" id="KW-0552">Olfaction</keyword>
<feature type="transmembrane region" description="Helical" evidence="10">
    <location>
        <begin position="182"/>
        <end position="201"/>
    </location>
</feature>
<dbReference type="InterPro" id="IPR050516">
    <property type="entry name" value="Olfactory_GPCR"/>
</dbReference>
<feature type="transmembrane region" description="Helical" evidence="10">
    <location>
        <begin position="49"/>
        <end position="71"/>
    </location>
</feature>
<keyword evidence="6" id="KW-0297">G-protein coupled receptor</keyword>
<evidence type="ECO:0000256" key="5">
    <source>
        <dbReference type="ARBA" id="ARBA00022989"/>
    </source>
</evidence>
<feature type="transmembrane region" description="Helical" evidence="10">
    <location>
        <begin position="147"/>
        <end position="170"/>
    </location>
</feature>
<dbReference type="GO" id="GO:0005886">
    <property type="term" value="C:plasma membrane"/>
    <property type="evidence" value="ECO:0007669"/>
    <property type="project" value="UniProtKB-SubCell"/>
</dbReference>
<keyword evidence="3 10" id="KW-0812">Transmembrane</keyword>
<gene>
    <name evidence="13" type="primary">LOC117360359</name>
</gene>
<proteinExistence type="predicted"/>
<evidence type="ECO:0000256" key="6">
    <source>
        <dbReference type="ARBA" id="ARBA00023040"/>
    </source>
</evidence>
<evidence type="ECO:0000256" key="10">
    <source>
        <dbReference type="SAM" id="Phobius"/>
    </source>
</evidence>
<keyword evidence="9" id="KW-0807">Transducer</keyword>
<evidence type="ECO:0000313" key="12">
    <source>
        <dbReference type="Proteomes" id="UP000515159"/>
    </source>
</evidence>
<protein>
    <submittedName>
        <fullName evidence="13">Olfactory receptor 6N2-like</fullName>
    </submittedName>
</protein>
<evidence type="ECO:0000256" key="9">
    <source>
        <dbReference type="ARBA" id="ARBA00023224"/>
    </source>
</evidence>
<keyword evidence="4" id="KW-0716">Sensory transduction</keyword>
<feature type="transmembrane region" description="Helical" evidence="10">
    <location>
        <begin position="12"/>
        <end position="29"/>
    </location>
</feature>
<keyword evidence="8" id="KW-0675">Receptor</keyword>
<keyword evidence="12" id="KW-1185">Reference proteome</keyword>
<evidence type="ECO:0000256" key="3">
    <source>
        <dbReference type="ARBA" id="ARBA00022692"/>
    </source>
</evidence>
<keyword evidence="2" id="KW-1003">Cell membrane</keyword>
<evidence type="ECO:0000259" key="11">
    <source>
        <dbReference type="PROSITE" id="PS50262"/>
    </source>
</evidence>
<dbReference type="GO" id="GO:0004984">
    <property type="term" value="F:olfactory receptor activity"/>
    <property type="evidence" value="ECO:0007669"/>
    <property type="project" value="InterPro"/>
</dbReference>
<dbReference type="AlphaFoldDB" id="A0A6P8QRX7"/>
<evidence type="ECO:0000256" key="4">
    <source>
        <dbReference type="ARBA" id="ARBA00022725"/>
    </source>
</evidence>
<evidence type="ECO:0000256" key="7">
    <source>
        <dbReference type="ARBA" id="ARBA00023136"/>
    </source>
</evidence>
<dbReference type="Pfam" id="PF13853">
    <property type="entry name" value="7tm_4"/>
    <property type="match status" value="1"/>
</dbReference>
<dbReference type="KEGG" id="gsh:117360359"/>
<evidence type="ECO:0000256" key="1">
    <source>
        <dbReference type="ARBA" id="ARBA00004651"/>
    </source>
</evidence>
<name>A0A6P8QRX7_GEOSA</name>
<reference evidence="13" key="1">
    <citation type="submission" date="2025-08" db="UniProtKB">
        <authorList>
            <consortium name="RefSeq"/>
        </authorList>
    </citation>
    <scope>IDENTIFICATION</scope>
</reference>
<dbReference type="InParanoid" id="A0A6P8QRX7"/>
<evidence type="ECO:0000256" key="8">
    <source>
        <dbReference type="ARBA" id="ARBA00023170"/>
    </source>
</evidence>
<dbReference type="OrthoDB" id="9836137at2759"/>
<dbReference type="GeneID" id="117360359"/>
<dbReference type="FunFam" id="1.20.1070.10:FF:000015">
    <property type="entry name" value="Olfactory receptor"/>
    <property type="match status" value="1"/>
</dbReference>
<evidence type="ECO:0000256" key="2">
    <source>
        <dbReference type="ARBA" id="ARBA00022475"/>
    </source>
</evidence>
<dbReference type="InterPro" id="IPR017452">
    <property type="entry name" value="GPCR_Rhodpsn_7TM"/>
</dbReference>
<dbReference type="PRINTS" id="PR00245">
    <property type="entry name" value="OLFACTORYR"/>
</dbReference>
<sequence length="239" mass="26872">MAFMQCLAQMYLFLSCTSVEFYILTTMAYDRYVAICSPLHYAIIMNRKLCIILAIISWTIGFLCPVAHVSFMSQASFCSSNEINHFFCDMTALMSLSCSGNYAIEIANFIEGPIMACTPFILTITSYVYIISAILKIRSAKGRRKAFSTCSSHLTVVILFCGTSIGMYMTPKSAHSMHLNKLLSVVYISAIPLLNPLIYSLRNKELRRTIWKAARKVAIYFASRVTKIMSTPFDGNRIS</sequence>
<dbReference type="SUPFAM" id="SSF81321">
    <property type="entry name" value="Family A G protein-coupled receptor-like"/>
    <property type="match status" value="1"/>
</dbReference>
<dbReference type="InterPro" id="IPR000276">
    <property type="entry name" value="GPCR_Rhodpsn"/>
</dbReference>
<keyword evidence="5 10" id="KW-1133">Transmembrane helix</keyword>